<dbReference type="AlphaFoldDB" id="A0A6P1V6V8"/>
<dbReference type="EMBL" id="CP048110">
    <property type="protein sequence ID" value="QHS50018.1"/>
    <property type="molecule type" value="Genomic_DNA"/>
</dbReference>
<feature type="chain" id="PRO_5026695660" evidence="2">
    <location>
        <begin position="22"/>
        <end position="256"/>
    </location>
</feature>
<proteinExistence type="predicted"/>
<feature type="region of interest" description="Disordered" evidence="1">
    <location>
        <begin position="34"/>
        <end position="59"/>
    </location>
</feature>
<keyword evidence="2" id="KW-0732">Signal</keyword>
<evidence type="ECO:0000256" key="1">
    <source>
        <dbReference type="SAM" id="MobiDB-lite"/>
    </source>
</evidence>
<geneLocation type="plasmid" evidence="3">
    <name>unnamed2</name>
</geneLocation>
<organism evidence="3 4">
    <name type="scientific">Klebsiella michiganensis</name>
    <dbReference type="NCBI Taxonomy" id="1134687"/>
    <lineage>
        <taxon>Bacteria</taxon>
        <taxon>Pseudomonadati</taxon>
        <taxon>Pseudomonadota</taxon>
        <taxon>Gammaproteobacteria</taxon>
        <taxon>Enterobacterales</taxon>
        <taxon>Enterobacteriaceae</taxon>
        <taxon>Klebsiella/Raoultella group</taxon>
        <taxon>Klebsiella</taxon>
    </lineage>
</organism>
<protein>
    <submittedName>
        <fullName evidence="3">Type-F conjugative transfer system pilin assembly protein TraF</fullName>
    </submittedName>
</protein>
<accession>A0A6P1V6V8</accession>
<evidence type="ECO:0000313" key="4">
    <source>
        <dbReference type="Proteomes" id="UP000464389"/>
    </source>
</evidence>
<evidence type="ECO:0000256" key="2">
    <source>
        <dbReference type="SAM" id="SignalP"/>
    </source>
</evidence>
<dbReference type="InterPro" id="IPR014110">
    <property type="entry name" value="TraF"/>
</dbReference>
<reference evidence="3 4" key="1">
    <citation type="submission" date="2020-01" db="EMBL/GenBank/DDBJ databases">
        <title>Bactrocera dorsalis gut bacteria genome.</title>
        <authorList>
            <person name="Zhang H."/>
            <person name="Cai Z."/>
        </authorList>
    </citation>
    <scope>NUCLEOTIDE SEQUENCE [LARGE SCALE GENOMIC DNA]</scope>
    <source>
        <strain evidence="3 4">BD177</strain>
        <plasmid evidence="3 4">unnamed2</plasmid>
    </source>
</reference>
<dbReference type="Proteomes" id="UP000464389">
    <property type="component" value="Plasmid unnamed2"/>
</dbReference>
<dbReference type="Pfam" id="PF13728">
    <property type="entry name" value="TraF"/>
    <property type="match status" value="1"/>
</dbReference>
<evidence type="ECO:0000313" key="3">
    <source>
        <dbReference type="EMBL" id="QHS50018.1"/>
    </source>
</evidence>
<dbReference type="InterPro" id="IPR039555">
    <property type="entry name" value="TraF/TrbB"/>
</dbReference>
<feature type="compositionally biased region" description="Basic and acidic residues" evidence="1">
    <location>
        <begin position="45"/>
        <end position="59"/>
    </location>
</feature>
<sequence length="256" mass="29465">MHYLKALCTGVMLCLCAGAYAQDIVEPDEEGWHWYAATPPDEPEEERKPPPKPVWREENATELRESFQKAYKKALDKAMMFPSAENFAEYKRLQDFIVNKLTRFAQSSREAYLQHPELDYNLQYSNANATAPLYYKERRRKEQEAIAALTRTNGLFFFYQGKNPIDVAMAYVVKAFAQSNNLQVLMISVDGEVPSDLPESLTDSGQAKQMRVNYFPALFLVNPKEKTWRPVSYGFRAQDALAAQFRLIATDFEPDF</sequence>
<gene>
    <name evidence="3" type="primary">traF</name>
    <name evidence="3" type="ORF">GW952_30845</name>
</gene>
<dbReference type="RefSeq" id="WP_162122794.1">
    <property type="nucleotide sequence ID" value="NZ_CP048110.1"/>
</dbReference>
<feature type="signal peptide" evidence="2">
    <location>
        <begin position="1"/>
        <end position="21"/>
    </location>
</feature>
<dbReference type="NCBIfam" id="TIGR02739">
    <property type="entry name" value="TraF"/>
    <property type="match status" value="1"/>
</dbReference>
<name>A0A6P1V6V8_9ENTR</name>
<keyword evidence="3" id="KW-0614">Plasmid</keyword>